<feature type="compositionally biased region" description="Low complexity" evidence="2">
    <location>
        <begin position="398"/>
        <end position="413"/>
    </location>
</feature>
<feature type="compositionally biased region" description="Basic and acidic residues" evidence="2">
    <location>
        <begin position="428"/>
        <end position="444"/>
    </location>
</feature>
<feature type="region of interest" description="Disordered" evidence="2">
    <location>
        <begin position="232"/>
        <end position="313"/>
    </location>
</feature>
<feature type="compositionally biased region" description="Basic and acidic residues" evidence="2">
    <location>
        <begin position="1"/>
        <end position="16"/>
    </location>
</feature>
<evidence type="ECO:0000313" key="3">
    <source>
        <dbReference type="Proteomes" id="UP000887572"/>
    </source>
</evidence>
<reference evidence="4" key="1">
    <citation type="submission" date="2022-11" db="UniProtKB">
        <authorList>
            <consortium name="WormBaseParasite"/>
        </authorList>
    </citation>
    <scope>IDENTIFICATION</scope>
</reference>
<accession>A0A914IC11</accession>
<feature type="compositionally biased region" description="Acidic residues" evidence="2">
    <location>
        <begin position="282"/>
        <end position="312"/>
    </location>
</feature>
<feature type="region of interest" description="Disordered" evidence="2">
    <location>
        <begin position="1"/>
        <end position="30"/>
    </location>
</feature>
<sequence length="610" mass="67444">MDKPAVPEQKADESVKEKKKRTAKKRCEQKDELMSEQKVDKFINIRQEIETKCQEIEDEVLDINLELDSCVDKLRMYDQCLDQAVRLEQRLLSHVIFDDVDDTAQQNDLIDVIQSVDPIMITNSGLEPLNVKLTDFINNPVLHCIDSNADTAATRSRTVTSTDHISPTFDDIKSMVEDIRAQGDCPRVDVLAPADNSTVYDQFVCKVLADLLDILKRKRYFTNLEQIERHVQDRQGQAETANGEELKASGLSEQHDEMTASTAETSTHEKILEAIQKGELQTEGEDAVADGEDVGEAEDDESHSEAGSDDFTDSVSSTCAVALQQHIVKADDDVVAMENVQQQSSLSSNSSPCTDGLPSTSQPSSSATNAASLTSSSAVKVRLQQHQLNKLFSSAARLRSSPPLEPSLSTLKPDLIDLTLEDNGDNDDEKRSEISERTDGHDELSNDDDDDSDTVMAVADSSDLEIIEELNEDNDDEWPVETVSDASTIPTDALEEAKAMLNGGGRRKRKSEDEESDVEVNRKKRTKEAIEDTVMVDDDDEDVVVEDVGADDIDLNDEEEEKAVKPEQNAVLVVDAADHEDDEAPEAKKAEDDNGHQLMDEESIIYLSDG</sequence>
<feature type="region of interest" description="Disordered" evidence="2">
    <location>
        <begin position="499"/>
        <end position="524"/>
    </location>
</feature>
<feature type="region of interest" description="Disordered" evidence="2">
    <location>
        <begin position="339"/>
        <end position="374"/>
    </location>
</feature>
<proteinExistence type="predicted"/>
<evidence type="ECO:0000313" key="4">
    <source>
        <dbReference type="WBParaSite" id="Gr19_v10_g8488.t1"/>
    </source>
</evidence>
<evidence type="ECO:0000256" key="1">
    <source>
        <dbReference type="SAM" id="Coils"/>
    </source>
</evidence>
<name>A0A914IC11_GLORO</name>
<feature type="region of interest" description="Disordered" evidence="2">
    <location>
        <begin position="394"/>
        <end position="454"/>
    </location>
</feature>
<feature type="compositionally biased region" description="Low complexity" evidence="2">
    <location>
        <begin position="341"/>
        <end position="351"/>
    </location>
</feature>
<organism evidence="3 4">
    <name type="scientific">Globodera rostochiensis</name>
    <name type="common">Golden nematode worm</name>
    <name type="synonym">Heterodera rostochiensis</name>
    <dbReference type="NCBI Taxonomy" id="31243"/>
    <lineage>
        <taxon>Eukaryota</taxon>
        <taxon>Metazoa</taxon>
        <taxon>Ecdysozoa</taxon>
        <taxon>Nematoda</taxon>
        <taxon>Chromadorea</taxon>
        <taxon>Rhabditida</taxon>
        <taxon>Tylenchina</taxon>
        <taxon>Tylenchomorpha</taxon>
        <taxon>Tylenchoidea</taxon>
        <taxon>Heteroderidae</taxon>
        <taxon>Heteroderinae</taxon>
        <taxon>Globodera</taxon>
    </lineage>
</organism>
<feature type="compositionally biased region" description="Low complexity" evidence="2">
    <location>
        <begin position="364"/>
        <end position="374"/>
    </location>
</feature>
<dbReference type="Proteomes" id="UP000887572">
    <property type="component" value="Unplaced"/>
</dbReference>
<feature type="compositionally biased region" description="Basic and acidic residues" evidence="2">
    <location>
        <begin position="585"/>
        <end position="599"/>
    </location>
</feature>
<dbReference type="AlphaFoldDB" id="A0A914IC11"/>
<dbReference type="WBParaSite" id="Gr19_v10_g8488.t1">
    <property type="protein sequence ID" value="Gr19_v10_g8488.t1"/>
    <property type="gene ID" value="Gr19_v10_g8488"/>
</dbReference>
<keyword evidence="3" id="KW-1185">Reference proteome</keyword>
<feature type="region of interest" description="Disordered" evidence="2">
    <location>
        <begin position="577"/>
        <end position="610"/>
    </location>
</feature>
<evidence type="ECO:0000256" key="2">
    <source>
        <dbReference type="SAM" id="MobiDB-lite"/>
    </source>
</evidence>
<keyword evidence="1" id="KW-0175">Coiled coil</keyword>
<protein>
    <submittedName>
        <fullName evidence="4">Uncharacterized protein</fullName>
    </submittedName>
</protein>
<feature type="coiled-coil region" evidence="1">
    <location>
        <begin position="39"/>
        <end position="66"/>
    </location>
</feature>